<evidence type="ECO:0000256" key="1">
    <source>
        <dbReference type="SAM" id="MobiDB-lite"/>
    </source>
</evidence>
<dbReference type="EMBL" id="KV878135">
    <property type="protein sequence ID" value="OJJ06576.1"/>
    <property type="molecule type" value="Genomic_DNA"/>
</dbReference>
<protein>
    <recommendedName>
        <fullName evidence="4">Zona occludens toxin N-terminal domain-containing protein</fullName>
    </recommendedName>
</protein>
<dbReference type="SUPFAM" id="SSF52540">
    <property type="entry name" value="P-loop containing nucleoside triphosphate hydrolases"/>
    <property type="match status" value="1"/>
</dbReference>
<evidence type="ECO:0000313" key="3">
    <source>
        <dbReference type="Proteomes" id="UP000184073"/>
    </source>
</evidence>
<dbReference type="RefSeq" id="XP_040672338.1">
    <property type="nucleotide sequence ID" value="XM_040818189.1"/>
</dbReference>
<keyword evidence="3" id="KW-1185">Reference proteome</keyword>
<dbReference type="PANTHER" id="PTHR42957:SF1">
    <property type="entry name" value="HELICASE MJ1565-RELATED"/>
    <property type="match status" value="1"/>
</dbReference>
<dbReference type="PANTHER" id="PTHR42957">
    <property type="entry name" value="HELICASE MJ1565-RELATED"/>
    <property type="match status" value="1"/>
</dbReference>
<evidence type="ECO:0000313" key="2">
    <source>
        <dbReference type="EMBL" id="OJJ06576.1"/>
    </source>
</evidence>
<dbReference type="InterPro" id="IPR008571">
    <property type="entry name" value="HerA-like"/>
</dbReference>
<dbReference type="Proteomes" id="UP000184073">
    <property type="component" value="Unassembled WGS sequence"/>
</dbReference>
<sequence>MPPTTDPAVRKSIRAAILDRHRRNVPIDQEEIKARYTKKHPHLRPYILNIVTDYTAHLESQKRPRKGSSATQSIQHNSREAASTPTVSATPSTVHSSNTSEYSQILIPKFLEKPTHGGAAQNSESAFAFGVMTEPTPLMKDFTEHLASSKCKEHTAVAAVAAPAMPSLDDQQHFLSSDEEDEMMAVPQTADLKHAALLSAALERQGYNMPSQFALLGKLKPSNYEIDNPDPRVVLNTNVPFSAFICGLQGSGKSHTTSCIIENCSMTMPGLGNLKRSVSTLVLHFNEYSSNVNSQPSEAAFLASVLPKYAAEQKHIPLRVLVSPTNFHNLSSMYAHIPNVEVRPFKINPRNLNIGMMLSLMSMSQSDHMPLYMAQVLKVLREMAMESGGKFDYGDFRRRLANLRLDRHQTPFLAQRLDLLDSYLDLVGQNAGNYFVDGGVTILDLSCPFVDQSTACVLFRIAIDLFLYAHPSRAKMIVADEAHKYMSETSAARELTESFLNIIRQQRHLGVRTIISTQEPTISPRIIDLCSITIIHRFTSPKWYETIRAHLPIENGNDTPDNGISDGLYHIASLRTGEAIVFAPSAQLVDGEGETLDTKHRTFRLMVRKRITWDGGRTILSVR</sequence>
<feature type="region of interest" description="Disordered" evidence="1">
    <location>
        <begin position="58"/>
        <end position="100"/>
    </location>
</feature>
<organism evidence="2 3">
    <name type="scientific">Aspergillus versicolor CBS 583.65</name>
    <dbReference type="NCBI Taxonomy" id="1036611"/>
    <lineage>
        <taxon>Eukaryota</taxon>
        <taxon>Fungi</taxon>
        <taxon>Dikarya</taxon>
        <taxon>Ascomycota</taxon>
        <taxon>Pezizomycotina</taxon>
        <taxon>Eurotiomycetes</taxon>
        <taxon>Eurotiomycetidae</taxon>
        <taxon>Eurotiales</taxon>
        <taxon>Aspergillaceae</taxon>
        <taxon>Aspergillus</taxon>
        <taxon>Aspergillus subgen. Nidulantes</taxon>
    </lineage>
</organism>
<evidence type="ECO:0008006" key="4">
    <source>
        <dbReference type="Google" id="ProtNLM"/>
    </source>
</evidence>
<dbReference type="Gene3D" id="3.40.50.300">
    <property type="entry name" value="P-loop containing nucleotide triphosphate hydrolases"/>
    <property type="match status" value="1"/>
</dbReference>
<dbReference type="VEuPathDB" id="FungiDB:ASPVEDRAFT_87873"/>
<accession>A0A1L9PYR9</accession>
<dbReference type="GeneID" id="63733700"/>
<dbReference type="AlphaFoldDB" id="A0A1L9PYR9"/>
<dbReference type="STRING" id="1036611.A0A1L9PYR9"/>
<reference evidence="3" key="1">
    <citation type="journal article" date="2017" name="Genome Biol.">
        <title>Comparative genomics reveals high biological diversity and specific adaptations in the industrially and medically important fungal genus Aspergillus.</title>
        <authorList>
            <person name="de Vries R.P."/>
            <person name="Riley R."/>
            <person name="Wiebenga A."/>
            <person name="Aguilar-Osorio G."/>
            <person name="Amillis S."/>
            <person name="Uchima C.A."/>
            <person name="Anderluh G."/>
            <person name="Asadollahi M."/>
            <person name="Askin M."/>
            <person name="Barry K."/>
            <person name="Battaglia E."/>
            <person name="Bayram O."/>
            <person name="Benocci T."/>
            <person name="Braus-Stromeyer S.A."/>
            <person name="Caldana C."/>
            <person name="Canovas D."/>
            <person name="Cerqueira G.C."/>
            <person name="Chen F."/>
            <person name="Chen W."/>
            <person name="Choi C."/>
            <person name="Clum A."/>
            <person name="Dos Santos R.A."/>
            <person name="Damasio A.R."/>
            <person name="Diallinas G."/>
            <person name="Emri T."/>
            <person name="Fekete E."/>
            <person name="Flipphi M."/>
            <person name="Freyberg S."/>
            <person name="Gallo A."/>
            <person name="Gournas C."/>
            <person name="Habgood R."/>
            <person name="Hainaut M."/>
            <person name="Harispe M.L."/>
            <person name="Henrissat B."/>
            <person name="Hilden K.S."/>
            <person name="Hope R."/>
            <person name="Hossain A."/>
            <person name="Karabika E."/>
            <person name="Karaffa L."/>
            <person name="Karanyi Z."/>
            <person name="Krasevec N."/>
            <person name="Kuo A."/>
            <person name="Kusch H."/>
            <person name="LaButti K."/>
            <person name="Lagendijk E.L."/>
            <person name="Lapidus A."/>
            <person name="Levasseur A."/>
            <person name="Lindquist E."/>
            <person name="Lipzen A."/>
            <person name="Logrieco A.F."/>
            <person name="MacCabe A."/>
            <person name="Maekelae M.R."/>
            <person name="Malavazi I."/>
            <person name="Melin P."/>
            <person name="Meyer V."/>
            <person name="Mielnichuk N."/>
            <person name="Miskei M."/>
            <person name="Molnar A.P."/>
            <person name="Mule G."/>
            <person name="Ngan C.Y."/>
            <person name="Orejas M."/>
            <person name="Orosz E."/>
            <person name="Ouedraogo J.P."/>
            <person name="Overkamp K.M."/>
            <person name="Park H.-S."/>
            <person name="Perrone G."/>
            <person name="Piumi F."/>
            <person name="Punt P.J."/>
            <person name="Ram A.F."/>
            <person name="Ramon A."/>
            <person name="Rauscher S."/>
            <person name="Record E."/>
            <person name="Riano-Pachon D.M."/>
            <person name="Robert V."/>
            <person name="Roehrig J."/>
            <person name="Ruller R."/>
            <person name="Salamov A."/>
            <person name="Salih N.S."/>
            <person name="Samson R.A."/>
            <person name="Sandor E."/>
            <person name="Sanguinetti M."/>
            <person name="Schuetze T."/>
            <person name="Sepcic K."/>
            <person name="Shelest E."/>
            <person name="Sherlock G."/>
            <person name="Sophianopoulou V."/>
            <person name="Squina F.M."/>
            <person name="Sun H."/>
            <person name="Susca A."/>
            <person name="Todd R.B."/>
            <person name="Tsang A."/>
            <person name="Unkles S.E."/>
            <person name="van de Wiele N."/>
            <person name="van Rossen-Uffink D."/>
            <person name="Oliveira J.V."/>
            <person name="Vesth T.C."/>
            <person name="Visser J."/>
            <person name="Yu J.-H."/>
            <person name="Zhou M."/>
            <person name="Andersen M.R."/>
            <person name="Archer D.B."/>
            <person name="Baker S.E."/>
            <person name="Benoit I."/>
            <person name="Brakhage A.A."/>
            <person name="Braus G.H."/>
            <person name="Fischer R."/>
            <person name="Frisvad J.C."/>
            <person name="Goldman G.H."/>
            <person name="Houbraken J."/>
            <person name="Oakley B."/>
            <person name="Pocsi I."/>
            <person name="Scazzocchio C."/>
            <person name="Seiboth B."/>
            <person name="vanKuyk P.A."/>
            <person name="Wortman J."/>
            <person name="Dyer P.S."/>
            <person name="Grigoriev I.V."/>
        </authorList>
    </citation>
    <scope>NUCLEOTIDE SEQUENCE [LARGE SCALE GENOMIC DNA]</scope>
    <source>
        <strain evidence="3">CBS 583.65</strain>
    </source>
</reference>
<dbReference type="InterPro" id="IPR027417">
    <property type="entry name" value="P-loop_NTPase"/>
</dbReference>
<proteinExistence type="predicted"/>
<gene>
    <name evidence="2" type="ORF">ASPVEDRAFT_87873</name>
</gene>
<name>A0A1L9PYR9_ASPVE</name>
<feature type="compositionally biased region" description="Low complexity" evidence="1">
    <location>
        <begin position="81"/>
        <end position="97"/>
    </location>
</feature>
<dbReference type="OrthoDB" id="2316594at2759"/>